<reference evidence="2" key="1">
    <citation type="submission" date="2022-03" db="EMBL/GenBank/DDBJ databases">
        <authorList>
            <person name="Alioto T."/>
            <person name="Alioto T."/>
            <person name="Gomez Garrido J."/>
        </authorList>
    </citation>
    <scope>NUCLEOTIDE SEQUENCE</scope>
</reference>
<protein>
    <submittedName>
        <fullName evidence="2">Uncharacterized protein</fullName>
    </submittedName>
</protein>
<dbReference type="Proteomes" id="UP001295444">
    <property type="component" value="Chromosome 01"/>
</dbReference>
<evidence type="ECO:0000313" key="2">
    <source>
        <dbReference type="EMBL" id="CAH2226029.1"/>
    </source>
</evidence>
<evidence type="ECO:0000313" key="3">
    <source>
        <dbReference type="Proteomes" id="UP001295444"/>
    </source>
</evidence>
<gene>
    <name evidence="2" type="ORF">PECUL_23A006997</name>
</gene>
<dbReference type="AlphaFoldDB" id="A0AAD1R9C0"/>
<keyword evidence="3" id="KW-1185">Reference proteome</keyword>
<dbReference type="EMBL" id="OW240912">
    <property type="protein sequence ID" value="CAH2226029.1"/>
    <property type="molecule type" value="Genomic_DNA"/>
</dbReference>
<feature type="region of interest" description="Disordered" evidence="1">
    <location>
        <begin position="1"/>
        <end position="22"/>
    </location>
</feature>
<name>A0AAD1R9C0_PELCU</name>
<proteinExistence type="predicted"/>
<sequence length="57" mass="6460">METNGRLSECDQRADNKPSTSKQTLISKYVVPKAWIQSHLRSHSDIYSVTYLPHKGG</sequence>
<organism evidence="2 3">
    <name type="scientific">Pelobates cultripes</name>
    <name type="common">Western spadefoot toad</name>
    <dbReference type="NCBI Taxonomy" id="61616"/>
    <lineage>
        <taxon>Eukaryota</taxon>
        <taxon>Metazoa</taxon>
        <taxon>Chordata</taxon>
        <taxon>Craniata</taxon>
        <taxon>Vertebrata</taxon>
        <taxon>Euteleostomi</taxon>
        <taxon>Amphibia</taxon>
        <taxon>Batrachia</taxon>
        <taxon>Anura</taxon>
        <taxon>Pelobatoidea</taxon>
        <taxon>Pelobatidae</taxon>
        <taxon>Pelobates</taxon>
    </lineage>
</organism>
<accession>A0AAD1R9C0</accession>
<evidence type="ECO:0000256" key="1">
    <source>
        <dbReference type="SAM" id="MobiDB-lite"/>
    </source>
</evidence>